<feature type="compositionally biased region" description="Polar residues" evidence="1">
    <location>
        <begin position="243"/>
        <end position="256"/>
    </location>
</feature>
<evidence type="ECO:0000256" key="1">
    <source>
        <dbReference type="SAM" id="MobiDB-lite"/>
    </source>
</evidence>
<protein>
    <submittedName>
        <fullName evidence="2">Uncharacterized protein</fullName>
    </submittedName>
</protein>
<feature type="compositionally biased region" description="Basic and acidic residues" evidence="1">
    <location>
        <begin position="125"/>
        <end position="153"/>
    </location>
</feature>
<evidence type="ECO:0000313" key="2">
    <source>
        <dbReference type="EMBL" id="AAZ53800.2"/>
    </source>
</evidence>
<dbReference type="RefSeq" id="WP_081420850.1">
    <property type="nucleotide sequence ID" value="NC_007332.1"/>
</dbReference>
<name>Q4A7T9_MESH7</name>
<feature type="compositionally biased region" description="Basic and acidic residues" evidence="1">
    <location>
        <begin position="270"/>
        <end position="305"/>
    </location>
</feature>
<dbReference type="KEGG" id="mhp:MHP7448_0432"/>
<dbReference type="Proteomes" id="UP000000553">
    <property type="component" value="Chromosome"/>
</dbReference>
<dbReference type="EMBL" id="AE017244">
    <property type="protein sequence ID" value="AAZ53800.2"/>
    <property type="molecule type" value="Genomic_DNA"/>
</dbReference>
<dbReference type="AlphaFoldDB" id="Q4A7T9"/>
<evidence type="ECO:0000313" key="3">
    <source>
        <dbReference type="Proteomes" id="UP000000553"/>
    </source>
</evidence>
<organism evidence="2 3">
    <name type="scientific">Mesomycoplasma hyopneumoniae (strain 7448)</name>
    <name type="common">Mycoplasma hyopneumoniae</name>
    <dbReference type="NCBI Taxonomy" id="262722"/>
    <lineage>
        <taxon>Bacteria</taxon>
        <taxon>Bacillati</taxon>
        <taxon>Mycoplasmatota</taxon>
        <taxon>Mycoplasmoidales</taxon>
        <taxon>Metamycoplasmataceae</taxon>
        <taxon>Mesomycoplasma</taxon>
    </lineage>
</organism>
<feature type="region of interest" description="Disordered" evidence="1">
    <location>
        <begin position="113"/>
        <end position="156"/>
    </location>
</feature>
<gene>
    <name evidence="2" type="ordered locus">MHP7448_0432</name>
</gene>
<dbReference type="HOGENOM" id="CLU_585026_0_0_14"/>
<reference evidence="2 3" key="1">
    <citation type="journal article" date="2005" name="J. Bacteriol.">
        <title>Swine and poultry pathogens: the complete genome sequences of two strains of Mycoplasma hyopneumoniae and a strain of Mycoplasma synoviae.</title>
        <authorList>
            <person name="Vasconcelos A.T."/>
            <person name="Ferreira H.B."/>
            <person name="Bizarro C.V."/>
            <person name="Bonatto S.L."/>
            <person name="Carvalho M.O."/>
            <person name="Pinto P.M."/>
            <person name="Almeida D.F."/>
            <person name="Almeida L.G."/>
            <person name="Almeida R."/>
            <person name="Alves-Filho L."/>
            <person name="Assuncao E.N."/>
            <person name="Azevedo V.A."/>
            <person name="Bogo M.R."/>
            <person name="Brigido M.M."/>
            <person name="Brocchi M."/>
            <person name="Burity H.A."/>
            <person name="Camargo A.A."/>
            <person name="Camargo S.S."/>
            <person name="Carepo M.S."/>
            <person name="Carraro D.M."/>
            <person name="de Mattos Cascardo J.C."/>
            <person name="Castro L.A."/>
            <person name="Cavalcanti G."/>
            <person name="Chemale G."/>
            <person name="Collevatti R.G."/>
            <person name="Cunha C.W."/>
            <person name="Dallagiovanna B."/>
            <person name="Dambros B.P."/>
            <person name="Dellagostin O.A."/>
            <person name="Falcao C."/>
            <person name="Fantinatti-Garboggini F."/>
            <person name="Felipe M.S."/>
            <person name="Fiorentin L."/>
            <person name="Franco G.R."/>
            <person name="Freitas N.S."/>
            <person name="Frias D."/>
            <person name="Grangeiro T.B."/>
            <person name="Grisard E.C."/>
            <person name="Guimaraes C.T."/>
            <person name="Hungria M."/>
            <person name="Jardim S.N."/>
            <person name="Krieger M.A."/>
            <person name="Laurino J.P."/>
            <person name="Lima L.F."/>
            <person name="Lopes M.I."/>
            <person name="Loreto E.L."/>
            <person name="Madeira H.M."/>
            <person name="Manfio G.P."/>
            <person name="Maranhao A.Q."/>
            <person name="Martinkovics C.T."/>
            <person name="Medeiros S.R."/>
            <person name="Moreira M.A."/>
            <person name="Neiva M."/>
            <person name="Ramalho-Neto C.E."/>
            <person name="Nicolas M.F."/>
            <person name="Oliveira S.C."/>
            <person name="Paixao R.F."/>
            <person name="Pedrosa F.O."/>
            <person name="Pena S.D."/>
            <person name="Pereira M."/>
            <person name="Pereira-Ferrari L."/>
            <person name="Piffer I."/>
            <person name="Pinto L.S."/>
            <person name="Potrich D.P."/>
            <person name="Salim A.C."/>
            <person name="Santos F.R."/>
            <person name="Schmitt R."/>
            <person name="Schneider M.P."/>
            <person name="Schrank A."/>
            <person name="Schrank I.S."/>
            <person name="Schuck A.F."/>
            <person name="Seuanez H.N."/>
            <person name="Silva D.W."/>
            <person name="Silva R."/>
            <person name="Silva S.C."/>
            <person name="Soares C.M."/>
            <person name="Souza K.R."/>
            <person name="Souza R.C."/>
            <person name="Staats C.C."/>
            <person name="Steffens M.B."/>
            <person name="Teixeira S.M."/>
            <person name="Urmenyi T.P."/>
            <person name="Vainstein M.H."/>
            <person name="Zuccherato L.W."/>
            <person name="Simpson A.J."/>
            <person name="Zaha A."/>
        </authorList>
    </citation>
    <scope>NUCLEOTIDE SEQUENCE [LARGE SCALE GENOMIC DNA]</scope>
    <source>
        <strain evidence="2 3">7448</strain>
    </source>
</reference>
<feature type="compositionally biased region" description="Low complexity" evidence="1">
    <location>
        <begin position="195"/>
        <end position="204"/>
    </location>
</feature>
<feature type="region of interest" description="Disordered" evidence="1">
    <location>
        <begin position="161"/>
        <end position="180"/>
    </location>
</feature>
<accession>Q4A7T9</accession>
<proteinExistence type="predicted"/>
<sequence>MRRSFKWALSLTPIVAGSVGTTVYFVSGNSVSNLGEIKTIRENLQIQSQFEPFSPSQINDLNQIPEKQGKKQAPKIQKTPIVIPEKLIKKTKNPEKLKPTTIIISNKQEKIAPQVAPKPSQNKKILIEVDSTREKPQEKITKIKKPEPSKNETKNPVQIAILDKKAPENNPAQRQKDKGFIIVEQEKVKDKQTPKTKPAIPPKISTDKKHKSVKNLLNPKIPPVSIVIQKSSSPKNDKKNQEKQSIPSVLTPQLLTQKPPKNENLNVVQKTEKESDNKKAETIKQEEIIKTPEEVKKHEKPKEKQQNNQQIHTPLDSNQEAVNKIIKDIESDLEILKVQPTGRESDDIKKAFNEAKNRISKYRLKNSDQMKKFIASFPKTQITEKQAEYVIYLWQQSYAELNPHLVRSSAAWQQWRSEIKRVLNIVPPLQVDRFMRASGGNSFIVTLKDGEIVSVEEKTRKN</sequence>
<feature type="region of interest" description="Disordered" evidence="1">
    <location>
        <begin position="185"/>
        <end position="315"/>
    </location>
</feature>